<organism evidence="2 3">
    <name type="scientific">Agromyces luteolus</name>
    <dbReference type="NCBI Taxonomy" id="88373"/>
    <lineage>
        <taxon>Bacteria</taxon>
        <taxon>Bacillati</taxon>
        <taxon>Actinomycetota</taxon>
        <taxon>Actinomycetes</taxon>
        <taxon>Micrococcales</taxon>
        <taxon>Microbacteriaceae</taxon>
        <taxon>Agromyces</taxon>
    </lineage>
</organism>
<sequence length="288" mass="33020">MRGRANRRRTGAERAELDAVENWALRRAVSWTVLAGGTANVIMQLAMRPVAYGVMESPVVEGNLFTNPERRARTTIAYIAVTMLGGPEERAAMRRATNRSHARVRSEPGAPVSYDAFDPALQKWVAACLYRGAEDAYTAVHGPPEGAFRDEFYRQGMVFGTTLQMPPEAWPPTRDAFEAYWRETLAGLEIDDPTREYLMRIVRLEYLGRRIPAPLLRWRARMVAGHLPPEFRELMRMPWSEADQRAFDRSTRRLAGLMRVLPRSAREWPIRRQLRDVQRRLAAGRPLF</sequence>
<dbReference type="AlphaFoldDB" id="A0A7C9MIA6"/>
<dbReference type="PANTHER" id="PTHR36151">
    <property type="entry name" value="BLR2777 PROTEIN"/>
    <property type="match status" value="1"/>
</dbReference>
<dbReference type="GO" id="GO:0016491">
    <property type="term" value="F:oxidoreductase activity"/>
    <property type="evidence" value="ECO:0007669"/>
    <property type="project" value="InterPro"/>
</dbReference>
<gene>
    <name evidence="2" type="ORF">GLX25_11720</name>
</gene>
<dbReference type="Pfam" id="PF09995">
    <property type="entry name" value="MPAB_Lcp_cat"/>
    <property type="match status" value="1"/>
</dbReference>
<dbReference type="Proteomes" id="UP000480122">
    <property type="component" value="Unassembled WGS sequence"/>
</dbReference>
<comment type="caution">
    <text evidence="2">The sequence shown here is derived from an EMBL/GenBank/DDBJ whole genome shotgun (WGS) entry which is preliminary data.</text>
</comment>
<accession>A0A7C9MIA6</accession>
<reference evidence="2 3" key="1">
    <citation type="submission" date="2019-11" db="EMBL/GenBank/DDBJ databases">
        <title>Agromyces kandeliae sp. nov., isolated from mangrove soil.</title>
        <authorList>
            <person name="Wang R."/>
        </authorList>
    </citation>
    <scope>NUCLEOTIDE SEQUENCE [LARGE SCALE GENOMIC DNA]</scope>
    <source>
        <strain evidence="2 3">JCM 11431</strain>
    </source>
</reference>
<proteinExistence type="predicted"/>
<protein>
    <submittedName>
        <fullName evidence="2">DUF2236 domain-containing protein</fullName>
    </submittedName>
</protein>
<evidence type="ECO:0000313" key="3">
    <source>
        <dbReference type="Proteomes" id="UP000480122"/>
    </source>
</evidence>
<keyword evidence="3" id="KW-1185">Reference proteome</keyword>
<dbReference type="EMBL" id="WODA01000022">
    <property type="protein sequence ID" value="MUN07778.1"/>
    <property type="molecule type" value="Genomic_DNA"/>
</dbReference>
<dbReference type="InterPro" id="IPR018713">
    <property type="entry name" value="MPAB/Lcp_cat_dom"/>
</dbReference>
<evidence type="ECO:0000313" key="2">
    <source>
        <dbReference type="EMBL" id="MUN07778.1"/>
    </source>
</evidence>
<feature type="domain" description="ER-bound oxygenase mpaB/mpaB'/Rubber oxygenase catalytic" evidence="1">
    <location>
        <begin position="32"/>
        <end position="253"/>
    </location>
</feature>
<name>A0A7C9MIA6_9MICO</name>
<dbReference type="PANTHER" id="PTHR36151:SF3">
    <property type="entry name" value="ER-BOUND OXYGENASE MPAB_MPAB'_RUBBER OXYGENASE CATALYTIC DOMAIN-CONTAINING PROTEIN"/>
    <property type="match status" value="1"/>
</dbReference>
<evidence type="ECO:0000259" key="1">
    <source>
        <dbReference type="Pfam" id="PF09995"/>
    </source>
</evidence>